<dbReference type="EMBL" id="BPLR01015260">
    <property type="protein sequence ID" value="GIY74783.1"/>
    <property type="molecule type" value="Genomic_DNA"/>
</dbReference>
<feature type="compositionally biased region" description="Low complexity" evidence="1">
    <location>
        <begin position="91"/>
        <end position="101"/>
    </location>
</feature>
<dbReference type="AlphaFoldDB" id="A0AAV4VXB6"/>
<comment type="caution">
    <text evidence="2">The sequence shown here is derived from an EMBL/GenBank/DDBJ whole genome shotgun (WGS) entry which is preliminary data.</text>
</comment>
<evidence type="ECO:0000313" key="2">
    <source>
        <dbReference type="EMBL" id="GIY74783.1"/>
    </source>
</evidence>
<keyword evidence="3" id="KW-1185">Reference proteome</keyword>
<feature type="region of interest" description="Disordered" evidence="1">
    <location>
        <begin position="88"/>
        <end position="109"/>
    </location>
</feature>
<gene>
    <name evidence="2" type="ORF">CEXT_106451</name>
</gene>
<evidence type="ECO:0000256" key="1">
    <source>
        <dbReference type="SAM" id="MobiDB-lite"/>
    </source>
</evidence>
<dbReference type="Proteomes" id="UP001054945">
    <property type="component" value="Unassembled WGS sequence"/>
</dbReference>
<protein>
    <submittedName>
        <fullName evidence="2">Uncharacterized protein</fullName>
    </submittedName>
</protein>
<proteinExistence type="predicted"/>
<evidence type="ECO:0000313" key="3">
    <source>
        <dbReference type="Proteomes" id="UP001054945"/>
    </source>
</evidence>
<sequence>MKRKSSRRFFSWERESPAFFTWGVRGRRMRGCRGAPASIIIIIHATPDSVGTEREGFPEEDSGGVPWLALQPAPDFFIFNSFAAAGCYPESDSSSSAMASAPVTPSGSQ</sequence>
<accession>A0AAV4VXB6</accession>
<name>A0AAV4VXB6_CAEEX</name>
<organism evidence="2 3">
    <name type="scientific">Caerostris extrusa</name>
    <name type="common">Bark spider</name>
    <name type="synonym">Caerostris bankana</name>
    <dbReference type="NCBI Taxonomy" id="172846"/>
    <lineage>
        <taxon>Eukaryota</taxon>
        <taxon>Metazoa</taxon>
        <taxon>Ecdysozoa</taxon>
        <taxon>Arthropoda</taxon>
        <taxon>Chelicerata</taxon>
        <taxon>Arachnida</taxon>
        <taxon>Araneae</taxon>
        <taxon>Araneomorphae</taxon>
        <taxon>Entelegynae</taxon>
        <taxon>Araneoidea</taxon>
        <taxon>Araneidae</taxon>
        <taxon>Caerostris</taxon>
    </lineage>
</organism>
<reference evidence="2 3" key="1">
    <citation type="submission" date="2021-06" db="EMBL/GenBank/DDBJ databases">
        <title>Caerostris extrusa draft genome.</title>
        <authorList>
            <person name="Kono N."/>
            <person name="Arakawa K."/>
        </authorList>
    </citation>
    <scope>NUCLEOTIDE SEQUENCE [LARGE SCALE GENOMIC DNA]</scope>
</reference>